<name>A0A914RR82_PAREQ</name>
<accession>A0A914RR82</accession>
<evidence type="ECO:0000313" key="2">
    <source>
        <dbReference type="WBParaSite" id="PEQ_0000883801-mRNA-1"/>
    </source>
</evidence>
<keyword evidence="1" id="KW-1185">Reference proteome</keyword>
<dbReference type="Proteomes" id="UP000887564">
    <property type="component" value="Unplaced"/>
</dbReference>
<dbReference type="WBParaSite" id="PEQ_0000883801-mRNA-1">
    <property type="protein sequence ID" value="PEQ_0000883801-mRNA-1"/>
    <property type="gene ID" value="PEQ_0000883801"/>
</dbReference>
<sequence length="41" mass="4363">MCSSDIQTASKNVQVMGTMKTANASASTYTQETFANIKVTC</sequence>
<dbReference type="AlphaFoldDB" id="A0A914RR82"/>
<protein>
    <submittedName>
        <fullName evidence="2">Lipoprotein</fullName>
    </submittedName>
</protein>
<organism evidence="1 2">
    <name type="scientific">Parascaris equorum</name>
    <name type="common">Equine roundworm</name>
    <dbReference type="NCBI Taxonomy" id="6256"/>
    <lineage>
        <taxon>Eukaryota</taxon>
        <taxon>Metazoa</taxon>
        <taxon>Ecdysozoa</taxon>
        <taxon>Nematoda</taxon>
        <taxon>Chromadorea</taxon>
        <taxon>Rhabditida</taxon>
        <taxon>Spirurina</taxon>
        <taxon>Ascaridomorpha</taxon>
        <taxon>Ascaridoidea</taxon>
        <taxon>Ascarididae</taxon>
        <taxon>Parascaris</taxon>
    </lineage>
</organism>
<reference evidence="2" key="1">
    <citation type="submission" date="2022-11" db="UniProtKB">
        <authorList>
            <consortium name="WormBaseParasite"/>
        </authorList>
    </citation>
    <scope>IDENTIFICATION</scope>
</reference>
<evidence type="ECO:0000313" key="1">
    <source>
        <dbReference type="Proteomes" id="UP000887564"/>
    </source>
</evidence>
<proteinExistence type="predicted"/>